<proteinExistence type="predicted"/>
<dbReference type="Proteomes" id="UP000029553">
    <property type="component" value="Unassembled WGS sequence"/>
</dbReference>
<accession>A0A096FR43</accession>
<protein>
    <submittedName>
        <fullName evidence="1">Uncharacterized protein</fullName>
    </submittedName>
</protein>
<evidence type="ECO:0000313" key="2">
    <source>
        <dbReference type="Proteomes" id="UP000029553"/>
    </source>
</evidence>
<dbReference type="EMBL" id="AWOR01000001">
    <property type="protein sequence ID" value="KGH32419.1"/>
    <property type="molecule type" value="Genomic_DNA"/>
</dbReference>
<gene>
    <name evidence="1" type="ORF">P353_00895</name>
</gene>
<name>A0A096FR43_COMTE</name>
<reference evidence="1 2" key="1">
    <citation type="submission" date="2013-09" db="EMBL/GenBank/DDBJ databases">
        <title>High correlation between genotypes and phenotypes of environmental bacteria Comamonas testosteroni strains.</title>
        <authorList>
            <person name="Liu L."/>
            <person name="Zhu W."/>
            <person name="Xia X."/>
            <person name="Xu B."/>
            <person name="Luo M."/>
            <person name="Wang G."/>
        </authorList>
    </citation>
    <scope>NUCLEOTIDE SEQUENCE [LARGE SCALE GENOMIC DNA]</scope>
    <source>
        <strain evidence="1 2">JL40</strain>
    </source>
</reference>
<sequence>MRAARHHFSDPVLSIPSLQEFAERQGLCIHTARSQFKSAAVKVGVGRHADFVRVLLTGPAMQRWRE</sequence>
<evidence type="ECO:0000313" key="1">
    <source>
        <dbReference type="EMBL" id="KGH32419.1"/>
    </source>
</evidence>
<comment type="caution">
    <text evidence="1">The sequence shown here is derived from an EMBL/GenBank/DDBJ whole genome shotgun (WGS) entry which is preliminary data.</text>
</comment>
<dbReference type="AlphaFoldDB" id="A0A096FR43"/>
<organism evidence="1 2">
    <name type="scientific">Comamonas testosteroni</name>
    <name type="common">Pseudomonas testosteroni</name>
    <dbReference type="NCBI Taxonomy" id="285"/>
    <lineage>
        <taxon>Bacteria</taxon>
        <taxon>Pseudomonadati</taxon>
        <taxon>Pseudomonadota</taxon>
        <taxon>Betaproteobacteria</taxon>
        <taxon>Burkholderiales</taxon>
        <taxon>Comamonadaceae</taxon>
        <taxon>Comamonas</taxon>
    </lineage>
</organism>
<dbReference type="RefSeq" id="WP_034364306.1">
    <property type="nucleotide sequence ID" value="NZ_AWOR01000001.1"/>
</dbReference>